<dbReference type="Proteomes" id="UP000001070">
    <property type="component" value="Unassembled WGS sequence"/>
</dbReference>
<dbReference type="FunCoup" id="B4JV19">
    <property type="interactions" value="5"/>
</dbReference>
<dbReference type="HOGENOM" id="CLU_638220_0_0_1"/>
<feature type="chain" id="PRO_5002812810" evidence="2">
    <location>
        <begin position="28"/>
        <end position="414"/>
    </location>
</feature>
<dbReference type="EMBL" id="CH916374">
    <property type="protein sequence ID" value="EDV91339.1"/>
    <property type="molecule type" value="Genomic_DNA"/>
</dbReference>
<dbReference type="InParanoid" id="B4JV19"/>
<accession>B4JV19</accession>
<dbReference type="OrthoDB" id="7694007at2759"/>
<organism evidence="4">
    <name type="scientific">Drosophila grimshawi</name>
    <name type="common">Hawaiian fruit fly</name>
    <name type="synonym">Idiomyia grimshawi</name>
    <dbReference type="NCBI Taxonomy" id="7222"/>
    <lineage>
        <taxon>Eukaryota</taxon>
        <taxon>Metazoa</taxon>
        <taxon>Ecdysozoa</taxon>
        <taxon>Arthropoda</taxon>
        <taxon>Hexapoda</taxon>
        <taxon>Insecta</taxon>
        <taxon>Pterygota</taxon>
        <taxon>Neoptera</taxon>
        <taxon>Endopterygota</taxon>
        <taxon>Diptera</taxon>
        <taxon>Brachycera</taxon>
        <taxon>Muscomorpha</taxon>
        <taxon>Ephydroidea</taxon>
        <taxon>Drosophilidae</taxon>
        <taxon>Drosophila</taxon>
        <taxon>Hawaiian Drosophila</taxon>
    </lineage>
</organism>
<evidence type="ECO:0000313" key="3">
    <source>
        <dbReference type="EMBL" id="EDV91339.1"/>
    </source>
</evidence>
<protein>
    <submittedName>
        <fullName evidence="3">GH17384</fullName>
    </submittedName>
</protein>
<dbReference type="AlphaFoldDB" id="B4JV19"/>
<feature type="compositionally biased region" description="Basic residues" evidence="1">
    <location>
        <begin position="401"/>
        <end position="414"/>
    </location>
</feature>
<feature type="signal peptide" evidence="2">
    <location>
        <begin position="1"/>
        <end position="27"/>
    </location>
</feature>
<dbReference type="eggNOG" id="ENOG502SRWQ">
    <property type="taxonomic scope" value="Eukaryota"/>
</dbReference>
<feature type="region of interest" description="Disordered" evidence="1">
    <location>
        <begin position="357"/>
        <end position="414"/>
    </location>
</feature>
<proteinExistence type="predicted"/>
<evidence type="ECO:0000256" key="1">
    <source>
        <dbReference type="SAM" id="MobiDB-lite"/>
    </source>
</evidence>
<dbReference type="PhylomeDB" id="B4JV19"/>
<evidence type="ECO:0000256" key="2">
    <source>
        <dbReference type="SAM" id="SignalP"/>
    </source>
</evidence>
<reference evidence="3 4" key="1">
    <citation type="journal article" date="2007" name="Nature">
        <title>Evolution of genes and genomes on the Drosophila phylogeny.</title>
        <authorList>
            <consortium name="Drosophila 12 Genomes Consortium"/>
            <person name="Clark A.G."/>
            <person name="Eisen M.B."/>
            <person name="Smith D.R."/>
            <person name="Bergman C.M."/>
            <person name="Oliver B."/>
            <person name="Markow T.A."/>
            <person name="Kaufman T.C."/>
            <person name="Kellis M."/>
            <person name="Gelbart W."/>
            <person name="Iyer V.N."/>
            <person name="Pollard D.A."/>
            <person name="Sackton T.B."/>
            <person name="Larracuente A.M."/>
            <person name="Singh N.D."/>
            <person name="Abad J.P."/>
            <person name="Abt D.N."/>
            <person name="Adryan B."/>
            <person name="Aguade M."/>
            <person name="Akashi H."/>
            <person name="Anderson W.W."/>
            <person name="Aquadro C.F."/>
            <person name="Ardell D.H."/>
            <person name="Arguello R."/>
            <person name="Artieri C.G."/>
            <person name="Barbash D.A."/>
            <person name="Barker D."/>
            <person name="Barsanti P."/>
            <person name="Batterham P."/>
            <person name="Batzoglou S."/>
            <person name="Begun D."/>
            <person name="Bhutkar A."/>
            <person name="Blanco E."/>
            <person name="Bosak S.A."/>
            <person name="Bradley R.K."/>
            <person name="Brand A.D."/>
            <person name="Brent M.R."/>
            <person name="Brooks A.N."/>
            <person name="Brown R.H."/>
            <person name="Butlin R.K."/>
            <person name="Caggese C."/>
            <person name="Calvi B.R."/>
            <person name="Bernardo de Carvalho A."/>
            <person name="Caspi A."/>
            <person name="Castrezana S."/>
            <person name="Celniker S.E."/>
            <person name="Chang J.L."/>
            <person name="Chapple C."/>
            <person name="Chatterji S."/>
            <person name="Chinwalla A."/>
            <person name="Civetta A."/>
            <person name="Clifton S.W."/>
            <person name="Comeron J.M."/>
            <person name="Costello J.C."/>
            <person name="Coyne J.A."/>
            <person name="Daub J."/>
            <person name="David R.G."/>
            <person name="Delcher A.L."/>
            <person name="Delehaunty K."/>
            <person name="Do C.B."/>
            <person name="Ebling H."/>
            <person name="Edwards K."/>
            <person name="Eickbush T."/>
            <person name="Evans J.D."/>
            <person name="Filipski A."/>
            <person name="Findeiss S."/>
            <person name="Freyhult E."/>
            <person name="Fulton L."/>
            <person name="Fulton R."/>
            <person name="Garcia A.C."/>
            <person name="Gardiner A."/>
            <person name="Garfield D.A."/>
            <person name="Garvin B.E."/>
            <person name="Gibson G."/>
            <person name="Gilbert D."/>
            <person name="Gnerre S."/>
            <person name="Godfrey J."/>
            <person name="Good R."/>
            <person name="Gotea V."/>
            <person name="Gravely B."/>
            <person name="Greenberg A.J."/>
            <person name="Griffiths-Jones S."/>
            <person name="Gross S."/>
            <person name="Guigo R."/>
            <person name="Gustafson E.A."/>
            <person name="Haerty W."/>
            <person name="Hahn M.W."/>
            <person name="Halligan D.L."/>
            <person name="Halpern A.L."/>
            <person name="Halter G.M."/>
            <person name="Han M.V."/>
            <person name="Heger A."/>
            <person name="Hillier L."/>
            <person name="Hinrichs A.S."/>
            <person name="Holmes I."/>
            <person name="Hoskins R.A."/>
            <person name="Hubisz M.J."/>
            <person name="Hultmark D."/>
            <person name="Huntley M.A."/>
            <person name="Jaffe D.B."/>
            <person name="Jagadeeshan S."/>
            <person name="Jeck W.R."/>
            <person name="Johnson J."/>
            <person name="Jones C.D."/>
            <person name="Jordan W.C."/>
            <person name="Karpen G.H."/>
            <person name="Kataoka E."/>
            <person name="Keightley P.D."/>
            <person name="Kheradpour P."/>
            <person name="Kirkness E.F."/>
            <person name="Koerich L.B."/>
            <person name="Kristiansen K."/>
            <person name="Kudrna D."/>
            <person name="Kulathinal R.J."/>
            <person name="Kumar S."/>
            <person name="Kwok R."/>
            <person name="Lander E."/>
            <person name="Langley C.H."/>
            <person name="Lapoint R."/>
            <person name="Lazzaro B.P."/>
            <person name="Lee S.J."/>
            <person name="Levesque L."/>
            <person name="Li R."/>
            <person name="Lin C.F."/>
            <person name="Lin M.F."/>
            <person name="Lindblad-Toh K."/>
            <person name="Llopart A."/>
            <person name="Long M."/>
            <person name="Low L."/>
            <person name="Lozovsky E."/>
            <person name="Lu J."/>
            <person name="Luo M."/>
            <person name="Machado C.A."/>
            <person name="Makalowski W."/>
            <person name="Marzo M."/>
            <person name="Matsuda M."/>
            <person name="Matzkin L."/>
            <person name="McAllister B."/>
            <person name="McBride C.S."/>
            <person name="McKernan B."/>
            <person name="McKernan K."/>
            <person name="Mendez-Lago M."/>
            <person name="Minx P."/>
            <person name="Mollenhauer M.U."/>
            <person name="Montooth K."/>
            <person name="Mount S.M."/>
            <person name="Mu X."/>
            <person name="Myers E."/>
            <person name="Negre B."/>
            <person name="Newfeld S."/>
            <person name="Nielsen R."/>
            <person name="Noor M.A."/>
            <person name="O'Grady P."/>
            <person name="Pachter L."/>
            <person name="Papaceit M."/>
            <person name="Parisi M.J."/>
            <person name="Parisi M."/>
            <person name="Parts L."/>
            <person name="Pedersen J.S."/>
            <person name="Pesole G."/>
            <person name="Phillippy A.M."/>
            <person name="Ponting C.P."/>
            <person name="Pop M."/>
            <person name="Porcelli D."/>
            <person name="Powell J.R."/>
            <person name="Prohaska S."/>
            <person name="Pruitt K."/>
            <person name="Puig M."/>
            <person name="Quesneville H."/>
            <person name="Ram K.R."/>
            <person name="Rand D."/>
            <person name="Rasmussen M.D."/>
            <person name="Reed L.K."/>
            <person name="Reenan R."/>
            <person name="Reily A."/>
            <person name="Remington K.A."/>
            <person name="Rieger T.T."/>
            <person name="Ritchie M.G."/>
            <person name="Robin C."/>
            <person name="Rogers Y.H."/>
            <person name="Rohde C."/>
            <person name="Rozas J."/>
            <person name="Rubenfield M.J."/>
            <person name="Ruiz A."/>
            <person name="Russo S."/>
            <person name="Salzberg S.L."/>
            <person name="Sanchez-Gracia A."/>
            <person name="Saranga D.J."/>
            <person name="Sato H."/>
            <person name="Schaeffer S.W."/>
            <person name="Schatz M.C."/>
            <person name="Schlenke T."/>
            <person name="Schwartz R."/>
            <person name="Segarra C."/>
            <person name="Singh R.S."/>
            <person name="Sirot L."/>
            <person name="Sirota M."/>
            <person name="Sisneros N.B."/>
            <person name="Smith C.D."/>
            <person name="Smith T.F."/>
            <person name="Spieth J."/>
            <person name="Stage D.E."/>
            <person name="Stark A."/>
            <person name="Stephan W."/>
            <person name="Strausberg R.L."/>
            <person name="Strempel S."/>
            <person name="Sturgill D."/>
            <person name="Sutton G."/>
            <person name="Sutton G.G."/>
            <person name="Tao W."/>
            <person name="Teichmann S."/>
            <person name="Tobari Y.N."/>
            <person name="Tomimura Y."/>
            <person name="Tsolas J.M."/>
            <person name="Valente V.L."/>
            <person name="Venter E."/>
            <person name="Venter J.C."/>
            <person name="Vicario S."/>
            <person name="Vieira F.G."/>
            <person name="Vilella A.J."/>
            <person name="Villasante A."/>
            <person name="Walenz B."/>
            <person name="Wang J."/>
            <person name="Wasserman M."/>
            <person name="Watts T."/>
            <person name="Wilson D."/>
            <person name="Wilson R.K."/>
            <person name="Wing R.A."/>
            <person name="Wolfner M.F."/>
            <person name="Wong A."/>
            <person name="Wong G.K."/>
            <person name="Wu C.I."/>
            <person name="Wu G."/>
            <person name="Yamamoto D."/>
            <person name="Yang H.P."/>
            <person name="Yang S.P."/>
            <person name="Yorke J.A."/>
            <person name="Yoshida K."/>
            <person name="Zdobnov E."/>
            <person name="Zhang P."/>
            <person name="Zhang Y."/>
            <person name="Zimin A.V."/>
            <person name="Baldwin J."/>
            <person name="Abdouelleil A."/>
            <person name="Abdulkadir J."/>
            <person name="Abebe A."/>
            <person name="Abera B."/>
            <person name="Abreu J."/>
            <person name="Acer S.C."/>
            <person name="Aftuck L."/>
            <person name="Alexander A."/>
            <person name="An P."/>
            <person name="Anderson E."/>
            <person name="Anderson S."/>
            <person name="Arachi H."/>
            <person name="Azer M."/>
            <person name="Bachantsang P."/>
            <person name="Barry A."/>
            <person name="Bayul T."/>
            <person name="Berlin A."/>
            <person name="Bessette D."/>
            <person name="Bloom T."/>
            <person name="Blye J."/>
            <person name="Boguslavskiy L."/>
            <person name="Bonnet C."/>
            <person name="Boukhgalter B."/>
            <person name="Bourzgui I."/>
            <person name="Brown A."/>
            <person name="Cahill P."/>
            <person name="Channer S."/>
            <person name="Cheshatsang Y."/>
            <person name="Chuda L."/>
            <person name="Citroen M."/>
            <person name="Collymore A."/>
            <person name="Cooke P."/>
            <person name="Costello M."/>
            <person name="D'Aco K."/>
            <person name="Daza R."/>
            <person name="De Haan G."/>
            <person name="DeGray S."/>
            <person name="DeMaso C."/>
            <person name="Dhargay N."/>
            <person name="Dooley K."/>
            <person name="Dooley E."/>
            <person name="Doricent M."/>
            <person name="Dorje P."/>
            <person name="Dorjee K."/>
            <person name="Dupes A."/>
            <person name="Elong R."/>
            <person name="Falk J."/>
            <person name="Farina A."/>
            <person name="Faro S."/>
            <person name="Ferguson D."/>
            <person name="Fisher S."/>
            <person name="Foley C.D."/>
            <person name="Franke A."/>
            <person name="Friedrich D."/>
            <person name="Gadbois L."/>
            <person name="Gearin G."/>
            <person name="Gearin C.R."/>
            <person name="Giannoukos G."/>
            <person name="Goode T."/>
            <person name="Graham J."/>
            <person name="Grandbois E."/>
            <person name="Grewal S."/>
            <person name="Gyaltsen K."/>
            <person name="Hafez N."/>
            <person name="Hagos B."/>
            <person name="Hall J."/>
            <person name="Henson C."/>
            <person name="Hollinger A."/>
            <person name="Honan T."/>
            <person name="Huard M.D."/>
            <person name="Hughes L."/>
            <person name="Hurhula B."/>
            <person name="Husby M.E."/>
            <person name="Kamat A."/>
            <person name="Kanga B."/>
            <person name="Kashin S."/>
            <person name="Khazanovich D."/>
            <person name="Kisner P."/>
            <person name="Lance K."/>
            <person name="Lara M."/>
            <person name="Lee W."/>
            <person name="Lennon N."/>
            <person name="Letendre F."/>
            <person name="LeVine R."/>
            <person name="Lipovsky A."/>
            <person name="Liu X."/>
            <person name="Liu J."/>
            <person name="Liu S."/>
            <person name="Lokyitsang T."/>
            <person name="Lokyitsang Y."/>
            <person name="Lubonja R."/>
            <person name="Lui A."/>
            <person name="MacDonald P."/>
            <person name="Magnisalis V."/>
            <person name="Maru K."/>
            <person name="Matthews C."/>
            <person name="McCusker W."/>
            <person name="McDonough S."/>
            <person name="Mehta T."/>
            <person name="Meldrim J."/>
            <person name="Meneus L."/>
            <person name="Mihai O."/>
            <person name="Mihalev A."/>
            <person name="Mihova T."/>
            <person name="Mittelman R."/>
            <person name="Mlenga V."/>
            <person name="Montmayeur A."/>
            <person name="Mulrain L."/>
            <person name="Navidi A."/>
            <person name="Naylor J."/>
            <person name="Negash T."/>
            <person name="Nguyen T."/>
            <person name="Nguyen N."/>
            <person name="Nicol R."/>
            <person name="Norbu C."/>
            <person name="Norbu N."/>
            <person name="Novod N."/>
            <person name="O'Neill B."/>
            <person name="Osman S."/>
            <person name="Markiewicz E."/>
            <person name="Oyono O.L."/>
            <person name="Patti C."/>
            <person name="Phunkhang P."/>
            <person name="Pierre F."/>
            <person name="Priest M."/>
            <person name="Raghuraman S."/>
            <person name="Rege F."/>
            <person name="Reyes R."/>
            <person name="Rise C."/>
            <person name="Rogov P."/>
            <person name="Ross K."/>
            <person name="Ryan E."/>
            <person name="Settipalli S."/>
            <person name="Shea T."/>
            <person name="Sherpa N."/>
            <person name="Shi L."/>
            <person name="Shih D."/>
            <person name="Sparrow T."/>
            <person name="Spaulding J."/>
            <person name="Stalker J."/>
            <person name="Stange-Thomann N."/>
            <person name="Stavropoulos S."/>
            <person name="Stone C."/>
            <person name="Strader C."/>
            <person name="Tesfaye S."/>
            <person name="Thomson T."/>
            <person name="Thoulutsang Y."/>
            <person name="Thoulutsang D."/>
            <person name="Topham K."/>
            <person name="Topping I."/>
            <person name="Tsamla T."/>
            <person name="Vassiliev H."/>
            <person name="Vo A."/>
            <person name="Wangchuk T."/>
            <person name="Wangdi T."/>
            <person name="Weiand M."/>
            <person name="Wilkinson J."/>
            <person name="Wilson A."/>
            <person name="Yadav S."/>
            <person name="Young G."/>
            <person name="Yu Q."/>
            <person name="Zembek L."/>
            <person name="Zhong D."/>
            <person name="Zimmer A."/>
            <person name="Zwirko Z."/>
            <person name="Jaffe D.B."/>
            <person name="Alvarez P."/>
            <person name="Brockman W."/>
            <person name="Butler J."/>
            <person name="Chin C."/>
            <person name="Gnerre S."/>
            <person name="Grabherr M."/>
            <person name="Kleber M."/>
            <person name="Mauceli E."/>
            <person name="MacCallum I."/>
        </authorList>
    </citation>
    <scope>NUCLEOTIDE SEQUENCE [LARGE SCALE GENOMIC DNA]</scope>
    <source>
        <strain evidence="4">Tucson 15287-2541.00</strain>
    </source>
</reference>
<evidence type="ECO:0000313" key="4">
    <source>
        <dbReference type="Proteomes" id="UP000001070"/>
    </source>
</evidence>
<feature type="region of interest" description="Disordered" evidence="1">
    <location>
        <begin position="317"/>
        <end position="342"/>
    </location>
</feature>
<dbReference type="OMA" id="PAQCAGC"/>
<dbReference type="STRING" id="7222.B4JV19"/>
<feature type="compositionally biased region" description="Acidic residues" evidence="1">
    <location>
        <begin position="382"/>
        <end position="395"/>
    </location>
</feature>
<dbReference type="GO" id="GO:0007498">
    <property type="term" value="P:mesoderm development"/>
    <property type="evidence" value="ECO:0007669"/>
    <property type="project" value="EnsemblMetazoa"/>
</dbReference>
<keyword evidence="4" id="KW-1185">Reference proteome</keyword>
<name>B4JV19_DROGR</name>
<gene>
    <name evidence="3" type="primary">Dgri\GH17384</name>
    <name evidence="3" type="ORF">Dgri_GH17384</name>
</gene>
<sequence>MANTLKIKVNVIVAVLLLALSLSLVNGDDSDASKGRIVVHTPLQNYEQPSLRDYEECHENRDNCMAICAGKPKCESECPLCPELTDEPLLVQGVNDTLYVAPAQPALNTTNIIRLTNQINNVIQNDIQARNEVNVKVHQNVSQVGGRFGLGYNEQGSCCYVVRRDRSCDEENKEHKALCQEHSRQRVCGERCQARVMIAKRIVMCKKDQSDDCHESVEYVPRRHRSRQENQQQQQSSPCRYMNNWPYVNCGGQDRGGRRLRRGTCQRCLQLPYGYILQNGLQAECVGCFQGYASSMMPAPIFYSPFAPMPNFGYNYMPQPESQHHDKEQEPSSDMDDGGVNDGWVLETENCVDANGQLVNCPKDENAAAPGNKQPEYLEQGDSLDTDSLDTDDSGYDVPIQRRRRRRHHHNPNN</sequence>
<feature type="region of interest" description="Disordered" evidence="1">
    <location>
        <begin position="220"/>
        <end position="239"/>
    </location>
</feature>
<dbReference type="KEGG" id="dgr:6568306"/>
<keyword evidence="2" id="KW-0732">Signal</keyword>